<reference evidence="1" key="1">
    <citation type="submission" date="2014-11" db="EMBL/GenBank/DDBJ databases">
        <authorList>
            <person name="Amaro Gonzalez C."/>
        </authorList>
    </citation>
    <scope>NUCLEOTIDE SEQUENCE</scope>
</reference>
<organism evidence="1">
    <name type="scientific">Anguilla anguilla</name>
    <name type="common">European freshwater eel</name>
    <name type="synonym">Muraena anguilla</name>
    <dbReference type="NCBI Taxonomy" id="7936"/>
    <lineage>
        <taxon>Eukaryota</taxon>
        <taxon>Metazoa</taxon>
        <taxon>Chordata</taxon>
        <taxon>Craniata</taxon>
        <taxon>Vertebrata</taxon>
        <taxon>Euteleostomi</taxon>
        <taxon>Actinopterygii</taxon>
        <taxon>Neopterygii</taxon>
        <taxon>Teleostei</taxon>
        <taxon>Anguilliformes</taxon>
        <taxon>Anguillidae</taxon>
        <taxon>Anguilla</taxon>
    </lineage>
</organism>
<reference evidence="1" key="2">
    <citation type="journal article" date="2015" name="Fish Shellfish Immunol.">
        <title>Early steps in the European eel (Anguilla anguilla)-Vibrio vulnificus interaction in the gills: Role of the RtxA13 toxin.</title>
        <authorList>
            <person name="Callol A."/>
            <person name="Pajuelo D."/>
            <person name="Ebbesson L."/>
            <person name="Teles M."/>
            <person name="MacKenzie S."/>
            <person name="Amaro C."/>
        </authorList>
    </citation>
    <scope>NUCLEOTIDE SEQUENCE</scope>
</reference>
<proteinExistence type="predicted"/>
<name>A0A0E9QAN3_ANGAN</name>
<evidence type="ECO:0000313" key="1">
    <source>
        <dbReference type="EMBL" id="JAH13183.1"/>
    </source>
</evidence>
<protein>
    <submittedName>
        <fullName evidence="1">Uncharacterized protein</fullName>
    </submittedName>
</protein>
<accession>A0A0E9QAN3</accession>
<dbReference type="EMBL" id="GBXM01095394">
    <property type="protein sequence ID" value="JAH13183.1"/>
    <property type="molecule type" value="Transcribed_RNA"/>
</dbReference>
<dbReference type="AlphaFoldDB" id="A0A0E9QAN3"/>
<sequence>MKISYPRYLNVYNQYKRVSCTFHYLVYDSLC</sequence>